<keyword evidence="2" id="KW-1185">Reference proteome</keyword>
<accession>A0A1G4BS61</accession>
<organism evidence="1 2">
    <name type="scientific">Colletotrichum orchidophilum</name>
    <dbReference type="NCBI Taxonomy" id="1209926"/>
    <lineage>
        <taxon>Eukaryota</taxon>
        <taxon>Fungi</taxon>
        <taxon>Dikarya</taxon>
        <taxon>Ascomycota</taxon>
        <taxon>Pezizomycotina</taxon>
        <taxon>Sordariomycetes</taxon>
        <taxon>Hypocreomycetidae</taxon>
        <taxon>Glomerellales</taxon>
        <taxon>Glomerellaceae</taxon>
        <taxon>Colletotrichum</taxon>
    </lineage>
</organism>
<proteinExistence type="predicted"/>
<dbReference type="Proteomes" id="UP000176998">
    <property type="component" value="Unassembled WGS sequence"/>
</dbReference>
<gene>
    <name evidence="1" type="ORF">CORC01_00569</name>
</gene>
<sequence length="67" mass="7705">KTPHHAQFQDVRVHCELPTGAVPERQLLGRGKQDDAGARRGRREQIDCQYECLGGDVLRRLCAWHRL</sequence>
<feature type="non-terminal residue" evidence="1">
    <location>
        <position position="67"/>
    </location>
</feature>
<evidence type="ECO:0000313" key="1">
    <source>
        <dbReference type="EMBL" id="OHF04230.1"/>
    </source>
</evidence>
<name>A0A1G4BS61_9PEZI</name>
<dbReference type="AlphaFoldDB" id="A0A1G4BS61"/>
<feature type="non-terminal residue" evidence="1">
    <location>
        <position position="1"/>
    </location>
</feature>
<protein>
    <submittedName>
        <fullName evidence="1">Uncharacterized protein</fullName>
    </submittedName>
</protein>
<comment type="caution">
    <text evidence="1">The sequence shown here is derived from an EMBL/GenBank/DDBJ whole genome shotgun (WGS) entry which is preliminary data.</text>
</comment>
<dbReference type="EMBL" id="MJBS01000003">
    <property type="protein sequence ID" value="OHF04230.1"/>
    <property type="molecule type" value="Genomic_DNA"/>
</dbReference>
<evidence type="ECO:0000313" key="2">
    <source>
        <dbReference type="Proteomes" id="UP000176998"/>
    </source>
</evidence>
<dbReference type="GeneID" id="34553736"/>
<reference evidence="1 2" key="1">
    <citation type="submission" date="2016-09" db="EMBL/GenBank/DDBJ databases">
        <authorList>
            <person name="Capua I."/>
            <person name="De Benedictis P."/>
            <person name="Joannis T."/>
            <person name="Lombin L.H."/>
            <person name="Cattoli G."/>
        </authorList>
    </citation>
    <scope>NUCLEOTIDE SEQUENCE [LARGE SCALE GENOMIC DNA]</scope>
    <source>
        <strain evidence="1 2">IMI 309357</strain>
    </source>
</reference>
<dbReference type="RefSeq" id="XP_022481365.1">
    <property type="nucleotide sequence ID" value="XM_022612226.1"/>
</dbReference>